<accession>A0A8T1X5S8</accession>
<evidence type="ECO:0000313" key="3">
    <source>
        <dbReference type="EMBL" id="KAG7401011.1"/>
    </source>
</evidence>
<organism evidence="3 4">
    <name type="scientific">Phytophthora boehmeriae</name>
    <dbReference type="NCBI Taxonomy" id="109152"/>
    <lineage>
        <taxon>Eukaryota</taxon>
        <taxon>Sar</taxon>
        <taxon>Stramenopiles</taxon>
        <taxon>Oomycota</taxon>
        <taxon>Peronosporomycetes</taxon>
        <taxon>Peronosporales</taxon>
        <taxon>Peronosporaceae</taxon>
        <taxon>Phytophthora</taxon>
    </lineage>
</organism>
<feature type="coiled-coil region" evidence="1">
    <location>
        <begin position="362"/>
        <end position="414"/>
    </location>
</feature>
<evidence type="ECO:0000256" key="1">
    <source>
        <dbReference type="SAM" id="Coils"/>
    </source>
</evidence>
<reference evidence="3" key="1">
    <citation type="submission" date="2021-02" db="EMBL/GenBank/DDBJ databases">
        <authorList>
            <person name="Palmer J.M."/>
        </authorList>
    </citation>
    <scope>NUCLEOTIDE SEQUENCE</scope>
    <source>
        <strain evidence="3">SCRP23</strain>
    </source>
</reference>
<feature type="compositionally biased region" description="Basic residues" evidence="2">
    <location>
        <begin position="431"/>
        <end position="450"/>
    </location>
</feature>
<evidence type="ECO:0000313" key="4">
    <source>
        <dbReference type="Proteomes" id="UP000693981"/>
    </source>
</evidence>
<evidence type="ECO:0000256" key="2">
    <source>
        <dbReference type="SAM" id="MobiDB-lite"/>
    </source>
</evidence>
<name>A0A8T1X5S8_9STRA</name>
<feature type="region of interest" description="Disordered" evidence="2">
    <location>
        <begin position="415"/>
        <end position="482"/>
    </location>
</feature>
<dbReference type="OrthoDB" id="164280at2759"/>
<gene>
    <name evidence="3" type="ORF">PHYBOEH_003601</name>
</gene>
<proteinExistence type="predicted"/>
<comment type="caution">
    <text evidence="3">The sequence shown here is derived from an EMBL/GenBank/DDBJ whole genome shotgun (WGS) entry which is preliminary data.</text>
</comment>
<feature type="compositionally biased region" description="Low complexity" evidence="2">
    <location>
        <begin position="451"/>
        <end position="462"/>
    </location>
</feature>
<sequence>MEYRVRKRDVSGAARLLRSLEEALPDATIRRFLLRAGFRSSSGRAAAEVRRHVSDFFRRVVGCMVVMMQHDGRRTFRLIDVKRACEHFGIRLYGYDDMCMLTAGRVCGPEAYHVTELVECNSLFSRSKDAAEEPDTEPGARYKKTDFVANYATWKEDADDDMSEPSEWSFSDSDTESEGDSALQSSADEDMEIELLQERQTGPLTEEKFLASLRDAQQVVDQKLLYQESDSEEGESEPVPGQGYYSDCDDGYEPDYVAGHHADEKEEEARWRTDGDLHILHGTEDMDSMELQSFNSSSHSYVITRQDFLQVFRTLLALTLRLGELQISSVALSALHNATEQCLHRSLTEGSLHFQVAVILREQEHINSKNQLETELQMQREKVNELCKTIADNKAAFKAKELAMQQQIAELKKQLQGRQDVQMQTPPNQKKSSKRKTTTSKKPHVVRKGLSKSSSGSTSVVGALRSREPNSTGMKKVKVSHA</sequence>
<dbReference type="EMBL" id="JAGDFL010000020">
    <property type="protein sequence ID" value="KAG7401011.1"/>
    <property type="molecule type" value="Genomic_DNA"/>
</dbReference>
<protein>
    <submittedName>
        <fullName evidence="3">Uncharacterized protein</fullName>
    </submittedName>
</protein>
<keyword evidence="4" id="KW-1185">Reference proteome</keyword>
<dbReference type="Proteomes" id="UP000693981">
    <property type="component" value="Unassembled WGS sequence"/>
</dbReference>
<feature type="region of interest" description="Disordered" evidence="2">
    <location>
        <begin position="155"/>
        <end position="185"/>
    </location>
</feature>
<feature type="compositionally biased region" description="Polar residues" evidence="2">
    <location>
        <begin position="416"/>
        <end position="429"/>
    </location>
</feature>
<dbReference type="AlphaFoldDB" id="A0A8T1X5S8"/>
<keyword evidence="1" id="KW-0175">Coiled coil</keyword>